<evidence type="ECO:0000256" key="5">
    <source>
        <dbReference type="ARBA" id="ARBA00022692"/>
    </source>
</evidence>
<evidence type="ECO:0000313" key="10">
    <source>
        <dbReference type="EMBL" id="WEK54484.1"/>
    </source>
</evidence>
<dbReference type="InterPro" id="IPR047817">
    <property type="entry name" value="ABC2_TM_bact-type"/>
</dbReference>
<sequence length="374" mass="41451">MNLWNMIIKEIKSHLRAKESFIFLLAFPIVLMLILGSALSNAFSTNTRVGNLDLLYNNMASSPQIATAWSAFATDMEQSGLSVTSKSNELDGKQEVSNDHYAAYVELSDSGIKFYGSTKRTIESDIIQGMLIAFTDKYNLAVATYQSNSVDSQAIMGQATAQTNYVHETSLNPDRLPNSFDYYAIVMTTMFALYAAMPGSQLFNSEKKYHTLNRLIASPLSKKDLFAGKVIGSTFINFIFMITVFLFSKYVFNAYWGNHIEIVLLLLFTQVLMAVSLGLTISFFIKGDASSSVVMIFTQIASFIGGAYFPVESTTGIFSVITYLSPLRWANTSMLELIYFDNAEPAFTTMGINVGIAAVLLFIASLVVRKREVL</sequence>
<dbReference type="PANTHER" id="PTHR30294">
    <property type="entry name" value="MEMBRANE COMPONENT OF ABC TRANSPORTER YHHJ-RELATED"/>
    <property type="match status" value="1"/>
</dbReference>
<reference evidence="10" key="1">
    <citation type="submission" date="2023-03" db="EMBL/GenBank/DDBJ databases">
        <title>Andean soil-derived lignocellulolytic bacterial consortium as a source of novel taxa and putative plastic-active enzymes.</title>
        <authorList>
            <person name="Diaz-Garcia L."/>
            <person name="Chuvochina M."/>
            <person name="Feuerriegel G."/>
            <person name="Bunk B."/>
            <person name="Sproer C."/>
            <person name="Streit W.R."/>
            <person name="Rodriguez L.M."/>
            <person name="Overmann J."/>
            <person name="Jimenez D.J."/>
        </authorList>
    </citation>
    <scope>NUCLEOTIDE SEQUENCE</scope>
    <source>
        <strain evidence="10">MAG 2441</strain>
    </source>
</reference>
<comment type="similarity">
    <text evidence="2">Belongs to the ABC-2 integral membrane protein family.</text>
</comment>
<feature type="transmembrane region" description="Helical" evidence="8">
    <location>
        <begin position="346"/>
        <end position="368"/>
    </location>
</feature>
<dbReference type="Proteomes" id="UP001178662">
    <property type="component" value="Chromosome"/>
</dbReference>
<protein>
    <submittedName>
        <fullName evidence="10">ABC transporter permease</fullName>
    </submittedName>
</protein>
<evidence type="ECO:0000256" key="7">
    <source>
        <dbReference type="ARBA" id="ARBA00023136"/>
    </source>
</evidence>
<dbReference type="EMBL" id="CP119317">
    <property type="protein sequence ID" value="WEK54484.1"/>
    <property type="molecule type" value="Genomic_DNA"/>
</dbReference>
<keyword evidence="3" id="KW-0813">Transport</keyword>
<keyword evidence="7 8" id="KW-0472">Membrane</keyword>
<dbReference type="GO" id="GO:0005886">
    <property type="term" value="C:plasma membrane"/>
    <property type="evidence" value="ECO:0007669"/>
    <property type="project" value="UniProtKB-SubCell"/>
</dbReference>
<feature type="domain" description="ABC transmembrane type-2" evidence="9">
    <location>
        <begin position="143"/>
        <end position="371"/>
    </location>
</feature>
<organism evidence="10 11">
    <name type="scientific">Candidatus Cohnella colombiensis</name>
    <dbReference type="NCBI Taxonomy" id="3121368"/>
    <lineage>
        <taxon>Bacteria</taxon>
        <taxon>Bacillati</taxon>
        <taxon>Bacillota</taxon>
        <taxon>Bacilli</taxon>
        <taxon>Bacillales</taxon>
        <taxon>Paenibacillaceae</taxon>
        <taxon>Cohnella</taxon>
    </lineage>
</organism>
<keyword evidence="11" id="KW-1185">Reference proteome</keyword>
<gene>
    <name evidence="10" type="ORF">P0Y55_18435</name>
</gene>
<name>A0AA95EX50_9BACL</name>
<evidence type="ECO:0000256" key="2">
    <source>
        <dbReference type="ARBA" id="ARBA00007783"/>
    </source>
</evidence>
<dbReference type="AlphaFoldDB" id="A0AA95EX50"/>
<dbReference type="InterPro" id="IPR013525">
    <property type="entry name" value="ABC2_TM"/>
</dbReference>
<keyword evidence="4" id="KW-1003">Cell membrane</keyword>
<feature type="transmembrane region" description="Helical" evidence="8">
    <location>
        <begin position="225"/>
        <end position="247"/>
    </location>
</feature>
<feature type="transmembrane region" description="Helical" evidence="8">
    <location>
        <begin position="262"/>
        <end position="285"/>
    </location>
</feature>
<accession>A0AA95EX50</accession>
<dbReference type="Pfam" id="PF12698">
    <property type="entry name" value="ABC2_membrane_3"/>
    <property type="match status" value="1"/>
</dbReference>
<keyword evidence="5 8" id="KW-0812">Transmembrane</keyword>
<dbReference type="PANTHER" id="PTHR30294:SF48">
    <property type="entry name" value="LINEARMYCIN RESISTANCE PERMEASE PROTEIN LNRM"/>
    <property type="match status" value="1"/>
</dbReference>
<dbReference type="InterPro" id="IPR051449">
    <property type="entry name" value="ABC-2_transporter_component"/>
</dbReference>
<evidence type="ECO:0000256" key="4">
    <source>
        <dbReference type="ARBA" id="ARBA00022475"/>
    </source>
</evidence>
<evidence type="ECO:0000256" key="1">
    <source>
        <dbReference type="ARBA" id="ARBA00004651"/>
    </source>
</evidence>
<dbReference type="PROSITE" id="PS51012">
    <property type="entry name" value="ABC_TM2"/>
    <property type="match status" value="1"/>
</dbReference>
<evidence type="ECO:0000313" key="11">
    <source>
        <dbReference type="Proteomes" id="UP001178662"/>
    </source>
</evidence>
<comment type="subcellular location">
    <subcellularLocation>
        <location evidence="1">Cell membrane</location>
        <topology evidence="1">Multi-pass membrane protein</topology>
    </subcellularLocation>
</comment>
<evidence type="ECO:0000259" key="9">
    <source>
        <dbReference type="PROSITE" id="PS51012"/>
    </source>
</evidence>
<dbReference type="GO" id="GO:0140359">
    <property type="term" value="F:ABC-type transporter activity"/>
    <property type="evidence" value="ECO:0007669"/>
    <property type="project" value="InterPro"/>
</dbReference>
<evidence type="ECO:0000256" key="6">
    <source>
        <dbReference type="ARBA" id="ARBA00022989"/>
    </source>
</evidence>
<proteinExistence type="inferred from homology"/>
<evidence type="ECO:0000256" key="8">
    <source>
        <dbReference type="SAM" id="Phobius"/>
    </source>
</evidence>
<feature type="transmembrane region" description="Helical" evidence="8">
    <location>
        <begin position="182"/>
        <end position="204"/>
    </location>
</feature>
<evidence type="ECO:0000256" key="3">
    <source>
        <dbReference type="ARBA" id="ARBA00022448"/>
    </source>
</evidence>
<feature type="transmembrane region" description="Helical" evidence="8">
    <location>
        <begin position="21"/>
        <end position="43"/>
    </location>
</feature>
<keyword evidence="6 8" id="KW-1133">Transmembrane helix</keyword>